<dbReference type="EMBL" id="DAARHC010000079">
    <property type="protein sequence ID" value="HAE2404850.1"/>
    <property type="molecule type" value="Genomic_DNA"/>
</dbReference>
<comment type="caution">
    <text evidence="1">The sequence shown here is derived from an EMBL/GenBank/DDBJ whole genome shotgun (WGS) entry which is preliminary data.</text>
</comment>
<organism evidence="1">
    <name type="scientific">Salmonella enterica subsp. enterica serovar Heidelberg</name>
    <dbReference type="NCBI Taxonomy" id="611"/>
    <lineage>
        <taxon>Bacteria</taxon>
        <taxon>Pseudomonadati</taxon>
        <taxon>Pseudomonadota</taxon>
        <taxon>Gammaproteobacteria</taxon>
        <taxon>Enterobacterales</taxon>
        <taxon>Enterobacteriaceae</taxon>
        <taxon>Salmonella</taxon>
    </lineage>
</organism>
<name>A0A727YHF5_SALET</name>
<accession>A0A727YHF5</accession>
<protein>
    <submittedName>
        <fullName evidence="1">Uncharacterized protein</fullName>
    </submittedName>
</protein>
<reference evidence="1" key="2">
    <citation type="submission" date="2018-07" db="EMBL/GenBank/DDBJ databases">
        <authorList>
            <consortium name="NCBI Pathogen Detection Project"/>
        </authorList>
    </citation>
    <scope>NUCLEOTIDE SEQUENCE</scope>
    <source>
        <strain evidence="1">ID117095</strain>
    </source>
</reference>
<dbReference type="AlphaFoldDB" id="A0A727YHF5"/>
<gene>
    <name evidence="1" type="ORF">G3282_003468</name>
</gene>
<feature type="non-terminal residue" evidence="1">
    <location>
        <position position="1"/>
    </location>
</feature>
<proteinExistence type="predicted"/>
<evidence type="ECO:0000313" key="1">
    <source>
        <dbReference type="EMBL" id="HAE2404850.1"/>
    </source>
</evidence>
<sequence length="72" mass="8609">SHLLLCWARRRLTHEGCWRVLQQNRSFMNGLVGLFIEVLHQKMYQMKLFANHINFKICLLLSDDVLPRVTKK</sequence>
<reference evidence="1" key="1">
    <citation type="journal article" date="2018" name="Genome Biol.">
        <title>SKESA: strategic k-mer extension for scrupulous assemblies.</title>
        <authorList>
            <person name="Souvorov A."/>
            <person name="Agarwala R."/>
            <person name="Lipman D.J."/>
        </authorList>
    </citation>
    <scope>NUCLEOTIDE SEQUENCE</scope>
    <source>
        <strain evidence="1">ID117095</strain>
    </source>
</reference>